<dbReference type="Proteomes" id="UP000479710">
    <property type="component" value="Unassembled WGS sequence"/>
</dbReference>
<feature type="domain" description="Response regulatory" evidence="11">
    <location>
        <begin position="12"/>
        <end position="127"/>
    </location>
</feature>
<dbReference type="GO" id="GO:0009736">
    <property type="term" value="P:cytokinin-activated signaling pathway"/>
    <property type="evidence" value="ECO:0007669"/>
    <property type="project" value="InterPro"/>
</dbReference>
<dbReference type="Pfam" id="PF00072">
    <property type="entry name" value="Response_reg"/>
    <property type="match status" value="1"/>
</dbReference>
<accession>A0A6G1EYZ9</accession>
<dbReference type="InterPro" id="IPR045279">
    <property type="entry name" value="ARR-like"/>
</dbReference>
<dbReference type="PROSITE" id="PS50110">
    <property type="entry name" value="RESPONSE_REGULATORY"/>
    <property type="match status" value="1"/>
</dbReference>
<feature type="compositionally biased region" description="Polar residues" evidence="10">
    <location>
        <begin position="249"/>
        <end position="264"/>
    </location>
</feature>
<keyword evidence="5" id="KW-0238">DNA-binding</keyword>
<dbReference type="InterPro" id="IPR001005">
    <property type="entry name" value="SANT/Myb"/>
</dbReference>
<evidence type="ECO:0000256" key="2">
    <source>
        <dbReference type="ARBA" id="ARBA00022553"/>
    </source>
</evidence>
<feature type="region of interest" description="Disordered" evidence="10">
    <location>
        <begin position="249"/>
        <end position="271"/>
    </location>
</feature>
<keyword evidence="8" id="KW-0539">Nucleus</keyword>
<evidence type="ECO:0000259" key="11">
    <source>
        <dbReference type="PROSITE" id="PS50110"/>
    </source>
</evidence>
<keyword evidence="7" id="KW-0804">Transcription</keyword>
<evidence type="ECO:0000256" key="10">
    <source>
        <dbReference type="SAM" id="MobiDB-lite"/>
    </source>
</evidence>
<dbReference type="NCBIfam" id="TIGR01557">
    <property type="entry name" value="myb_SHAQKYF"/>
    <property type="match status" value="1"/>
</dbReference>
<dbReference type="Gene3D" id="3.40.50.2300">
    <property type="match status" value="1"/>
</dbReference>
<keyword evidence="3" id="KW-0902">Two-component regulatory system</keyword>
<proteinExistence type="predicted"/>
<dbReference type="PANTHER" id="PTHR43874:SF65">
    <property type="entry name" value="TWO-COMPONENT RESPONSE REGULATOR ORR30"/>
    <property type="match status" value="1"/>
</dbReference>
<keyword evidence="2 9" id="KW-0597">Phosphoprotein</keyword>
<keyword evidence="14" id="KW-1185">Reference proteome</keyword>
<dbReference type="GO" id="GO:0000160">
    <property type="term" value="P:phosphorelay signal transduction system"/>
    <property type="evidence" value="ECO:0007669"/>
    <property type="project" value="UniProtKB-KW"/>
</dbReference>
<dbReference type="FunFam" id="1.10.10.60:FF:000007">
    <property type="entry name" value="Two-component response regulator"/>
    <property type="match status" value="1"/>
</dbReference>
<dbReference type="InterPro" id="IPR011006">
    <property type="entry name" value="CheY-like_superfamily"/>
</dbReference>
<evidence type="ECO:0000256" key="4">
    <source>
        <dbReference type="ARBA" id="ARBA00023015"/>
    </source>
</evidence>
<evidence type="ECO:0000256" key="6">
    <source>
        <dbReference type="ARBA" id="ARBA00023159"/>
    </source>
</evidence>
<evidence type="ECO:0008006" key="15">
    <source>
        <dbReference type="Google" id="ProtNLM"/>
    </source>
</evidence>
<feature type="modified residue" description="4-aspartylphosphate" evidence="9">
    <location>
        <position position="63"/>
    </location>
</feature>
<evidence type="ECO:0000313" key="14">
    <source>
        <dbReference type="Proteomes" id="UP000479710"/>
    </source>
</evidence>
<name>A0A6G1EYZ9_9ORYZ</name>
<dbReference type="EMBL" id="SPHZ02000002">
    <property type="protein sequence ID" value="KAF0929809.1"/>
    <property type="molecule type" value="Genomic_DNA"/>
</dbReference>
<feature type="domain" description="HTH myb-type" evidence="12">
    <location>
        <begin position="186"/>
        <end position="245"/>
    </location>
</feature>
<evidence type="ECO:0000256" key="8">
    <source>
        <dbReference type="ARBA" id="ARBA00023242"/>
    </source>
</evidence>
<organism evidence="13 14">
    <name type="scientific">Oryza meyeriana var. granulata</name>
    <dbReference type="NCBI Taxonomy" id="110450"/>
    <lineage>
        <taxon>Eukaryota</taxon>
        <taxon>Viridiplantae</taxon>
        <taxon>Streptophyta</taxon>
        <taxon>Embryophyta</taxon>
        <taxon>Tracheophyta</taxon>
        <taxon>Spermatophyta</taxon>
        <taxon>Magnoliopsida</taxon>
        <taxon>Liliopsida</taxon>
        <taxon>Poales</taxon>
        <taxon>Poaceae</taxon>
        <taxon>BOP clade</taxon>
        <taxon>Oryzoideae</taxon>
        <taxon>Oryzeae</taxon>
        <taxon>Oryzinae</taxon>
        <taxon>Oryza</taxon>
        <taxon>Oryza meyeriana</taxon>
    </lineage>
</organism>
<sequence>MDLQELWCCGLSILVIDNNCSYLSVMEDLLLKCSYKVTTYNNVREAMPFILNNLQRVDLIISDVFFPTEDGLLILQEVTSKFGIPTVIMASRGDTSTVMRYVANGASDFLLKPVRIQELSNIWQHVFRKQIAPSTPAGNLEQPYPPPTAMAPSTPATSRTAAEASAPLESEMRDIDNNGEITDIRDLKKSRLSWTAQLHRQFIAAVNLLGDDKAVPKKILGIMKVKHLTREQVASHLQKYRMHLKKSIPTTSRDGATLSSTPLKTQDHSSRSEYFDQEGCMEITEYSLPKDYLSSGSECMLEEQNDYSSEGLQDFRWGSDKQEYGPFFWNF</sequence>
<feature type="region of interest" description="Disordered" evidence="10">
    <location>
        <begin position="134"/>
        <end position="177"/>
    </location>
</feature>
<dbReference type="InterPro" id="IPR017930">
    <property type="entry name" value="Myb_dom"/>
</dbReference>
<keyword evidence="4" id="KW-0805">Transcription regulation</keyword>
<evidence type="ECO:0000256" key="5">
    <source>
        <dbReference type="ARBA" id="ARBA00023125"/>
    </source>
</evidence>
<evidence type="ECO:0000259" key="12">
    <source>
        <dbReference type="PROSITE" id="PS51294"/>
    </source>
</evidence>
<dbReference type="Pfam" id="PF00249">
    <property type="entry name" value="Myb_DNA-binding"/>
    <property type="match status" value="1"/>
</dbReference>
<dbReference type="InterPro" id="IPR009057">
    <property type="entry name" value="Homeodomain-like_sf"/>
</dbReference>
<feature type="compositionally biased region" description="Low complexity" evidence="10">
    <location>
        <begin position="150"/>
        <end position="167"/>
    </location>
</feature>
<dbReference type="OrthoDB" id="60033at2759"/>
<dbReference type="AlphaFoldDB" id="A0A6G1EYZ9"/>
<dbReference type="SUPFAM" id="SSF52172">
    <property type="entry name" value="CheY-like"/>
    <property type="match status" value="1"/>
</dbReference>
<dbReference type="SUPFAM" id="SSF46689">
    <property type="entry name" value="Homeodomain-like"/>
    <property type="match status" value="1"/>
</dbReference>
<gene>
    <name evidence="13" type="ORF">E2562_025947</name>
</gene>
<evidence type="ECO:0000313" key="13">
    <source>
        <dbReference type="EMBL" id="KAF0929809.1"/>
    </source>
</evidence>
<dbReference type="InterPro" id="IPR001789">
    <property type="entry name" value="Sig_transdc_resp-reg_receiver"/>
</dbReference>
<evidence type="ECO:0000256" key="9">
    <source>
        <dbReference type="PROSITE-ProRule" id="PRU00169"/>
    </source>
</evidence>
<dbReference type="PANTHER" id="PTHR43874">
    <property type="entry name" value="TWO-COMPONENT RESPONSE REGULATOR"/>
    <property type="match status" value="1"/>
</dbReference>
<evidence type="ECO:0000256" key="1">
    <source>
        <dbReference type="ARBA" id="ARBA00004123"/>
    </source>
</evidence>
<protein>
    <recommendedName>
        <fullName evidence="15">Response regulatory domain-containing protein</fullName>
    </recommendedName>
</protein>
<reference evidence="13 14" key="1">
    <citation type="submission" date="2019-11" db="EMBL/GenBank/DDBJ databases">
        <title>Whole genome sequence of Oryza granulata.</title>
        <authorList>
            <person name="Li W."/>
        </authorList>
    </citation>
    <scope>NUCLEOTIDE SEQUENCE [LARGE SCALE GENOMIC DNA]</scope>
    <source>
        <strain evidence="14">cv. Menghai</strain>
        <tissue evidence="13">Leaf</tissue>
    </source>
</reference>
<keyword evidence="6" id="KW-0010">Activator</keyword>
<dbReference type="GO" id="GO:0005634">
    <property type="term" value="C:nucleus"/>
    <property type="evidence" value="ECO:0007669"/>
    <property type="project" value="UniProtKB-SubCell"/>
</dbReference>
<dbReference type="CDD" id="cd17584">
    <property type="entry name" value="REC_typeB_ARR-like"/>
    <property type="match status" value="1"/>
</dbReference>
<evidence type="ECO:0000256" key="7">
    <source>
        <dbReference type="ARBA" id="ARBA00023163"/>
    </source>
</evidence>
<dbReference type="PROSITE" id="PS51294">
    <property type="entry name" value="HTH_MYB"/>
    <property type="match status" value="1"/>
</dbReference>
<dbReference type="Gene3D" id="1.10.10.60">
    <property type="entry name" value="Homeodomain-like"/>
    <property type="match status" value="1"/>
</dbReference>
<dbReference type="SMART" id="SM00448">
    <property type="entry name" value="REC"/>
    <property type="match status" value="1"/>
</dbReference>
<comment type="subcellular location">
    <subcellularLocation>
        <location evidence="1">Nucleus</location>
    </subcellularLocation>
</comment>
<dbReference type="GO" id="GO:0003677">
    <property type="term" value="F:DNA binding"/>
    <property type="evidence" value="ECO:0007669"/>
    <property type="project" value="UniProtKB-KW"/>
</dbReference>
<comment type="caution">
    <text evidence="13">The sequence shown here is derived from an EMBL/GenBank/DDBJ whole genome shotgun (WGS) entry which is preliminary data.</text>
</comment>
<evidence type="ECO:0000256" key="3">
    <source>
        <dbReference type="ARBA" id="ARBA00023012"/>
    </source>
</evidence>
<dbReference type="InterPro" id="IPR006447">
    <property type="entry name" value="Myb_dom_plants"/>
</dbReference>